<dbReference type="InterPro" id="IPR007712">
    <property type="entry name" value="RelE/ParE_toxin"/>
</dbReference>
<accession>A0A1H7QLF4</accession>
<keyword evidence="5" id="KW-1185">Reference proteome</keyword>
<dbReference type="InterPro" id="IPR035093">
    <property type="entry name" value="RelE/ParE_toxin_dom_sf"/>
</dbReference>
<dbReference type="RefSeq" id="WP_091623338.1">
    <property type="nucleotide sequence ID" value="NZ_FNZN01000004.1"/>
</dbReference>
<dbReference type="STRING" id="228957.SAMN04488008_10418"/>
<dbReference type="EMBL" id="FNZN01000004">
    <property type="protein sequence ID" value="SEL48723.1"/>
    <property type="molecule type" value="Genomic_DNA"/>
</dbReference>
<reference evidence="5" key="1">
    <citation type="submission" date="2016-10" db="EMBL/GenBank/DDBJ databases">
        <authorList>
            <person name="Varghese N."/>
            <person name="Submissions S."/>
        </authorList>
    </citation>
    <scope>NUCLEOTIDE SEQUENCE [LARGE SCALE GENOMIC DNA]</scope>
    <source>
        <strain evidence="5">DSM 16471</strain>
    </source>
</reference>
<evidence type="ECO:0000256" key="2">
    <source>
        <dbReference type="ARBA" id="ARBA00022649"/>
    </source>
</evidence>
<dbReference type="AlphaFoldDB" id="A0A1H7QLF4"/>
<sequence length="102" mass="12055">MAEFKLTNKAIEDLSKIWEYTFEVWSENQADKYYEMLISGCQEIADNPLLGKNYDGITPSLFGIKTNRHIIFYRTLNENYVEITRILHERMDLKKGITENQT</sequence>
<name>A0A1H7QLF4_9FLAO</name>
<gene>
    <name evidence="4" type="ORF">SAMN04488008_10418</name>
</gene>
<evidence type="ECO:0000313" key="5">
    <source>
        <dbReference type="Proteomes" id="UP000198990"/>
    </source>
</evidence>
<evidence type="ECO:0000313" key="4">
    <source>
        <dbReference type="EMBL" id="SEL48723.1"/>
    </source>
</evidence>
<evidence type="ECO:0000256" key="1">
    <source>
        <dbReference type="ARBA" id="ARBA00006226"/>
    </source>
</evidence>
<dbReference type="InterPro" id="IPR028344">
    <property type="entry name" value="ParE1/4"/>
</dbReference>
<evidence type="ECO:0000256" key="3">
    <source>
        <dbReference type="PIRNR" id="PIRNR029218"/>
    </source>
</evidence>
<proteinExistence type="inferred from homology"/>
<dbReference type="PANTHER" id="PTHR33755">
    <property type="entry name" value="TOXIN PARE1-RELATED"/>
    <property type="match status" value="1"/>
</dbReference>
<comment type="similarity">
    <text evidence="1 3">Belongs to the RelE toxin family.</text>
</comment>
<dbReference type="Proteomes" id="UP000198990">
    <property type="component" value="Unassembled WGS sequence"/>
</dbReference>
<dbReference type="Pfam" id="PF05016">
    <property type="entry name" value="ParE_toxin"/>
    <property type="match status" value="1"/>
</dbReference>
<organism evidence="4 5">
    <name type="scientific">Maribacter orientalis</name>
    <dbReference type="NCBI Taxonomy" id="228957"/>
    <lineage>
        <taxon>Bacteria</taxon>
        <taxon>Pseudomonadati</taxon>
        <taxon>Bacteroidota</taxon>
        <taxon>Flavobacteriia</taxon>
        <taxon>Flavobacteriales</taxon>
        <taxon>Flavobacteriaceae</taxon>
        <taxon>Maribacter</taxon>
    </lineage>
</organism>
<protein>
    <recommendedName>
        <fullName evidence="3">Toxin</fullName>
    </recommendedName>
</protein>
<keyword evidence="2" id="KW-1277">Toxin-antitoxin system</keyword>
<dbReference type="InterPro" id="IPR051803">
    <property type="entry name" value="TA_system_RelE-like_toxin"/>
</dbReference>
<dbReference type="PIRSF" id="PIRSF029218">
    <property type="entry name" value="ParE"/>
    <property type="match status" value="1"/>
</dbReference>
<dbReference type="OrthoDB" id="7173315at2"/>
<dbReference type="PANTHER" id="PTHR33755:SF9">
    <property type="entry name" value="TOXIN PARE1"/>
    <property type="match status" value="1"/>
</dbReference>
<dbReference type="Gene3D" id="3.30.2310.20">
    <property type="entry name" value="RelE-like"/>
    <property type="match status" value="1"/>
</dbReference>